<evidence type="ECO:0000313" key="3">
    <source>
        <dbReference type="Proteomes" id="UP000238348"/>
    </source>
</evidence>
<feature type="chain" id="PRO_5014616831" description="Secreted protein" evidence="1">
    <location>
        <begin position="20"/>
        <end position="286"/>
    </location>
</feature>
<feature type="signal peptide" evidence="1">
    <location>
        <begin position="1"/>
        <end position="19"/>
    </location>
</feature>
<protein>
    <recommendedName>
        <fullName evidence="4">Secreted protein</fullName>
    </recommendedName>
</protein>
<dbReference type="RefSeq" id="WP_104980719.1">
    <property type="nucleotide sequence ID" value="NZ_CP012673.1"/>
</dbReference>
<proteinExistence type="predicted"/>
<evidence type="ECO:0008006" key="4">
    <source>
        <dbReference type="Google" id="ProtNLM"/>
    </source>
</evidence>
<dbReference type="Proteomes" id="UP000238348">
    <property type="component" value="Chromosome"/>
</dbReference>
<name>A0A2L0ERK3_SORCE</name>
<accession>A0A2L0ERK3</accession>
<reference evidence="2 3" key="1">
    <citation type="submission" date="2015-09" db="EMBL/GenBank/DDBJ databases">
        <title>Sorangium comparison.</title>
        <authorList>
            <person name="Zaburannyi N."/>
            <person name="Bunk B."/>
            <person name="Overmann J."/>
            <person name="Mueller R."/>
        </authorList>
    </citation>
    <scope>NUCLEOTIDE SEQUENCE [LARGE SCALE GENOMIC DNA]</scope>
    <source>
        <strain evidence="2 3">So ce26</strain>
    </source>
</reference>
<evidence type="ECO:0000256" key="1">
    <source>
        <dbReference type="SAM" id="SignalP"/>
    </source>
</evidence>
<gene>
    <name evidence="2" type="ORF">SOCE26_033510</name>
</gene>
<dbReference type="OrthoDB" id="5498617at2"/>
<dbReference type="AlphaFoldDB" id="A0A2L0ERK3"/>
<keyword evidence="1" id="KW-0732">Signal</keyword>
<organism evidence="2 3">
    <name type="scientific">Sorangium cellulosum</name>
    <name type="common">Polyangium cellulosum</name>
    <dbReference type="NCBI Taxonomy" id="56"/>
    <lineage>
        <taxon>Bacteria</taxon>
        <taxon>Pseudomonadati</taxon>
        <taxon>Myxococcota</taxon>
        <taxon>Polyangia</taxon>
        <taxon>Polyangiales</taxon>
        <taxon>Polyangiaceae</taxon>
        <taxon>Sorangium</taxon>
    </lineage>
</organism>
<dbReference type="EMBL" id="CP012673">
    <property type="protein sequence ID" value="AUX41926.1"/>
    <property type="molecule type" value="Genomic_DNA"/>
</dbReference>
<sequence>MTRSILSGLLGLLSVVAMASLPAACESGGVGDPCLPEDEYDPQFAGFKVTEENIESRSFQCQTRICLVNHFQGRVSCPLGQEAPAVCKPGEGGCADCVETSTYAPDCDPSKDAASQCFSGQCDPAGAFCSCATEADCPSNDWVCKGGQCKLHVCRDGITGCQDPSRPNAENEGKACCVPGSEGREFVPVASPVCGQCAPDSNRNAEQAVYCSCRCGVAEGEEEDPNFNFCTCPQGFTCSEIRPNVGLGDEQITGKYCIKEKSEFTSGQACGQVQGRYDSEQCEGNP</sequence>
<evidence type="ECO:0000313" key="2">
    <source>
        <dbReference type="EMBL" id="AUX41926.1"/>
    </source>
</evidence>